<dbReference type="Proteomes" id="UP000694557">
    <property type="component" value="Unassembled WGS sequence"/>
</dbReference>
<name>A0A8C7J357_ONCKI</name>
<organism evidence="1 2">
    <name type="scientific">Oncorhynchus kisutch</name>
    <name type="common">Coho salmon</name>
    <name type="synonym">Salmo kisutch</name>
    <dbReference type="NCBI Taxonomy" id="8019"/>
    <lineage>
        <taxon>Eukaryota</taxon>
        <taxon>Metazoa</taxon>
        <taxon>Chordata</taxon>
        <taxon>Craniata</taxon>
        <taxon>Vertebrata</taxon>
        <taxon>Euteleostomi</taxon>
        <taxon>Actinopterygii</taxon>
        <taxon>Neopterygii</taxon>
        <taxon>Teleostei</taxon>
        <taxon>Protacanthopterygii</taxon>
        <taxon>Salmoniformes</taxon>
        <taxon>Salmonidae</taxon>
        <taxon>Salmoninae</taxon>
        <taxon>Oncorhynchus</taxon>
    </lineage>
</organism>
<dbReference type="GeneTree" id="ENSGT01140000283047"/>
<reference evidence="1" key="2">
    <citation type="submission" date="2025-09" db="UniProtKB">
        <authorList>
            <consortium name="Ensembl"/>
        </authorList>
    </citation>
    <scope>IDENTIFICATION</scope>
</reference>
<sequence length="186" mass="21604">MRRRWRELNCPPMGARVTANEKEVEEDLNCPPMWNKMEELKRENTVMEARVSANEEEMKRDNTVMEARVSANEKEVEEELKREKTDHMFSAGLTDSGTVGPFNTETQLRVITNMGSVYNPITTIVVFNYVRTDHRGKYVSKALSLELDHWDVVYLCPPSGKGLYDICDSSIFITNYKLLYPTWTQR</sequence>
<dbReference type="Ensembl" id="ENSOKIT00005086441.1">
    <property type="protein sequence ID" value="ENSOKIP00005081109.1"/>
    <property type="gene ID" value="ENSOKIG00005035001.1"/>
</dbReference>
<reference evidence="1" key="1">
    <citation type="submission" date="2025-08" db="UniProtKB">
        <authorList>
            <consortium name="Ensembl"/>
        </authorList>
    </citation>
    <scope>IDENTIFICATION</scope>
</reference>
<proteinExistence type="predicted"/>
<accession>A0A8C7J357</accession>
<evidence type="ECO:0000313" key="1">
    <source>
        <dbReference type="Ensembl" id="ENSOKIP00005081109.1"/>
    </source>
</evidence>
<protein>
    <submittedName>
        <fullName evidence="1">Uncharacterized protein</fullName>
    </submittedName>
</protein>
<keyword evidence="2" id="KW-1185">Reference proteome</keyword>
<dbReference type="AlphaFoldDB" id="A0A8C7J357"/>
<evidence type="ECO:0000313" key="2">
    <source>
        <dbReference type="Proteomes" id="UP000694557"/>
    </source>
</evidence>